<feature type="region of interest" description="Disordered" evidence="5">
    <location>
        <begin position="23"/>
        <end position="53"/>
    </location>
</feature>
<keyword evidence="3" id="KW-0998">Cell outer membrane</keyword>
<dbReference type="InterPro" id="IPR050330">
    <property type="entry name" value="Bact_OuterMem_StrucFunc"/>
</dbReference>
<dbReference type="InterPro" id="IPR006665">
    <property type="entry name" value="OmpA-like"/>
</dbReference>
<keyword evidence="2 4" id="KW-0472">Membrane</keyword>
<dbReference type="Gene3D" id="3.30.1330.60">
    <property type="entry name" value="OmpA-like domain"/>
    <property type="match status" value="1"/>
</dbReference>
<dbReference type="Pfam" id="PF00691">
    <property type="entry name" value="OmpA"/>
    <property type="match status" value="1"/>
</dbReference>
<feature type="chain" id="PRO_5035328576" evidence="6">
    <location>
        <begin position="23"/>
        <end position="327"/>
    </location>
</feature>
<evidence type="ECO:0000256" key="3">
    <source>
        <dbReference type="ARBA" id="ARBA00023237"/>
    </source>
</evidence>
<protein>
    <submittedName>
        <fullName evidence="8">OmpA family protein</fullName>
    </submittedName>
</protein>
<dbReference type="GO" id="GO:0009279">
    <property type="term" value="C:cell outer membrane"/>
    <property type="evidence" value="ECO:0007669"/>
    <property type="project" value="UniProtKB-SubCell"/>
</dbReference>
<sequence>MWRGWLAPLIALALGMTGPVPAAAQEPVPGQDLASIDPGAPEGAIQTGTRSQPFDRYDLPVGAYGPAGPNALSLEGEVVMRAYRVEDPAATTADTIAGYRERLDALGFMPVFSCRTGECGGFDFRFAVALLPAPAMLIDTADFQQLSMRREAEDGGSVYVSVLASRVLGQVYVQTVTVRPGERALRVTPSPGVEAATDTLILPQDEKSLFDRLMAKGHVPVEGLVFETGGARLSPGSDEALDMLARLLSRNSDIRVAIVGHSDNQGALAANVELSRARADAVMAALAERGVAPDRMEAHGAGWLAPVAANDTEAGRALNRRVELVLR</sequence>
<evidence type="ECO:0000256" key="4">
    <source>
        <dbReference type="PROSITE-ProRule" id="PRU00473"/>
    </source>
</evidence>
<dbReference type="EMBL" id="JAEHHL010000013">
    <property type="protein sequence ID" value="MBK0401047.1"/>
    <property type="molecule type" value="Genomic_DNA"/>
</dbReference>
<dbReference type="AlphaFoldDB" id="A0A8J7MB84"/>
<dbReference type="InterPro" id="IPR036737">
    <property type="entry name" value="OmpA-like_sf"/>
</dbReference>
<evidence type="ECO:0000313" key="9">
    <source>
        <dbReference type="Proteomes" id="UP000655420"/>
    </source>
</evidence>
<dbReference type="PANTHER" id="PTHR30329">
    <property type="entry name" value="STATOR ELEMENT OF FLAGELLAR MOTOR COMPLEX"/>
    <property type="match status" value="1"/>
</dbReference>
<dbReference type="CDD" id="cd07185">
    <property type="entry name" value="OmpA_C-like"/>
    <property type="match status" value="1"/>
</dbReference>
<evidence type="ECO:0000256" key="1">
    <source>
        <dbReference type="ARBA" id="ARBA00004442"/>
    </source>
</evidence>
<organism evidence="8 9">
    <name type="scientific">Thermohalobaculum xanthum</name>
    <dbReference type="NCBI Taxonomy" id="2753746"/>
    <lineage>
        <taxon>Bacteria</taxon>
        <taxon>Pseudomonadati</taxon>
        <taxon>Pseudomonadota</taxon>
        <taxon>Alphaproteobacteria</taxon>
        <taxon>Rhodobacterales</taxon>
        <taxon>Paracoccaceae</taxon>
        <taxon>Thermohalobaculum</taxon>
    </lineage>
</organism>
<feature type="signal peptide" evidence="6">
    <location>
        <begin position="1"/>
        <end position="22"/>
    </location>
</feature>
<comment type="subcellular location">
    <subcellularLocation>
        <location evidence="1">Cell outer membrane</location>
    </subcellularLocation>
</comment>
<reference evidence="8" key="1">
    <citation type="submission" date="2020-12" db="EMBL/GenBank/DDBJ databases">
        <title>Bacterial taxonomy.</title>
        <authorList>
            <person name="Pan X."/>
        </authorList>
    </citation>
    <scope>NUCLEOTIDE SEQUENCE</scope>
    <source>
        <strain evidence="8">M0105</strain>
    </source>
</reference>
<dbReference type="Proteomes" id="UP000655420">
    <property type="component" value="Unassembled WGS sequence"/>
</dbReference>
<accession>A0A8J7MB84</accession>
<feature type="domain" description="OmpA-like" evidence="7">
    <location>
        <begin position="213"/>
        <end position="327"/>
    </location>
</feature>
<keyword evidence="9" id="KW-1185">Reference proteome</keyword>
<dbReference type="PROSITE" id="PS51123">
    <property type="entry name" value="OMPA_2"/>
    <property type="match status" value="1"/>
</dbReference>
<dbReference type="SUPFAM" id="SSF103088">
    <property type="entry name" value="OmpA-like"/>
    <property type="match status" value="1"/>
</dbReference>
<evidence type="ECO:0000256" key="2">
    <source>
        <dbReference type="ARBA" id="ARBA00023136"/>
    </source>
</evidence>
<evidence type="ECO:0000256" key="6">
    <source>
        <dbReference type="SAM" id="SignalP"/>
    </source>
</evidence>
<dbReference type="PANTHER" id="PTHR30329:SF21">
    <property type="entry name" value="LIPOPROTEIN YIAD-RELATED"/>
    <property type="match status" value="1"/>
</dbReference>
<comment type="caution">
    <text evidence="8">The sequence shown here is derived from an EMBL/GenBank/DDBJ whole genome shotgun (WGS) entry which is preliminary data.</text>
</comment>
<keyword evidence="6" id="KW-0732">Signal</keyword>
<evidence type="ECO:0000256" key="5">
    <source>
        <dbReference type="SAM" id="MobiDB-lite"/>
    </source>
</evidence>
<dbReference type="InterPro" id="IPR006664">
    <property type="entry name" value="OMP_bac"/>
</dbReference>
<proteinExistence type="predicted"/>
<gene>
    <name evidence="8" type="ORF">H0I76_17760</name>
</gene>
<dbReference type="RefSeq" id="WP_200613075.1">
    <property type="nucleotide sequence ID" value="NZ_JAEHHL010000013.1"/>
</dbReference>
<evidence type="ECO:0000313" key="8">
    <source>
        <dbReference type="EMBL" id="MBK0401047.1"/>
    </source>
</evidence>
<evidence type="ECO:0000259" key="7">
    <source>
        <dbReference type="PROSITE" id="PS51123"/>
    </source>
</evidence>
<name>A0A8J7MB84_9RHOB</name>
<dbReference type="PRINTS" id="PR01021">
    <property type="entry name" value="OMPADOMAIN"/>
</dbReference>